<keyword evidence="2 5" id="KW-0812">Transmembrane</keyword>
<evidence type="ECO:0000256" key="2">
    <source>
        <dbReference type="ARBA" id="ARBA00022692"/>
    </source>
</evidence>
<dbReference type="InterPro" id="IPR003752">
    <property type="entry name" value="DiS_bond_form_DsbB/BdbC"/>
</dbReference>
<proteinExistence type="predicted"/>
<reference evidence="6" key="2">
    <citation type="submission" date="2021-08" db="EMBL/GenBank/DDBJ databases">
        <authorList>
            <person name="Tani A."/>
            <person name="Ola A."/>
            <person name="Ogura Y."/>
            <person name="Katsura K."/>
            <person name="Hayashi T."/>
        </authorList>
    </citation>
    <scope>NUCLEOTIDE SEQUENCE</scope>
    <source>
        <strain evidence="6">KCTC 52305</strain>
    </source>
</reference>
<gene>
    <name evidence="6" type="primary">dsbB</name>
    <name evidence="6" type="ORF">OPKNFCMD_4223</name>
</gene>
<evidence type="ECO:0000256" key="5">
    <source>
        <dbReference type="SAM" id="Phobius"/>
    </source>
</evidence>
<feature type="transmembrane region" description="Helical" evidence="5">
    <location>
        <begin position="15"/>
        <end position="37"/>
    </location>
</feature>
<feature type="transmembrane region" description="Helical" evidence="5">
    <location>
        <begin position="143"/>
        <end position="163"/>
    </location>
</feature>
<evidence type="ECO:0000313" key="7">
    <source>
        <dbReference type="Proteomes" id="UP001055167"/>
    </source>
</evidence>
<keyword evidence="3 5" id="KW-1133">Transmembrane helix</keyword>
<feature type="transmembrane region" description="Helical" evidence="5">
    <location>
        <begin position="72"/>
        <end position="93"/>
    </location>
</feature>
<dbReference type="Gene3D" id="1.20.1550.10">
    <property type="entry name" value="DsbB-like"/>
    <property type="match status" value="1"/>
</dbReference>
<comment type="caution">
    <text evidence="6">The sequence shown here is derived from an EMBL/GenBank/DDBJ whole genome shotgun (WGS) entry which is preliminary data.</text>
</comment>
<dbReference type="Pfam" id="PF02600">
    <property type="entry name" value="DsbB"/>
    <property type="match status" value="1"/>
</dbReference>
<name>A0ABQ4R3P6_9HYPH</name>
<feature type="transmembrane region" description="Helical" evidence="5">
    <location>
        <begin position="49"/>
        <end position="65"/>
    </location>
</feature>
<reference evidence="6" key="1">
    <citation type="journal article" date="2021" name="Front. Microbiol.">
        <title>Comprehensive Comparative Genomics and Phenotyping of Methylobacterium Species.</title>
        <authorList>
            <person name="Alessa O."/>
            <person name="Ogura Y."/>
            <person name="Fujitani Y."/>
            <person name="Takami H."/>
            <person name="Hayashi T."/>
            <person name="Sahin N."/>
            <person name="Tani A."/>
        </authorList>
    </citation>
    <scope>NUCLEOTIDE SEQUENCE</scope>
    <source>
        <strain evidence="6">KCTC 52305</strain>
    </source>
</reference>
<dbReference type="EMBL" id="BPQH01000013">
    <property type="protein sequence ID" value="GJD51469.1"/>
    <property type="molecule type" value="Genomic_DNA"/>
</dbReference>
<dbReference type="PIRSF" id="PIRSF033913">
    <property type="entry name" value="S-S_format_DsbB"/>
    <property type="match status" value="1"/>
</dbReference>
<sequence>MTSALAERLTARRPAALLILAGAAATVGGALLFQHGFGYVPCKLCLTERQPYYLALPLAAAALLLPRRAAALALAAVALIFLVGAGLGTYHAGAEWGFWPGPSDCGGGAGPAPAGINDFLRNLEATRPVDCTQAAWRFLGLSLAGWNALISLALAALAGIAAGRAGRA</sequence>
<evidence type="ECO:0000256" key="3">
    <source>
        <dbReference type="ARBA" id="ARBA00022989"/>
    </source>
</evidence>
<dbReference type="InterPro" id="IPR024199">
    <property type="entry name" value="Uncharacterised_DsbB"/>
</dbReference>
<accession>A0ABQ4R3P6</accession>
<dbReference type="InterPro" id="IPR023380">
    <property type="entry name" value="DsbB-like_sf"/>
</dbReference>
<dbReference type="RefSeq" id="WP_128561362.1">
    <property type="nucleotide sequence ID" value="NZ_BPQH01000013.1"/>
</dbReference>
<protein>
    <submittedName>
        <fullName evidence="6">Disulfide bond formation protein B</fullName>
    </submittedName>
</protein>
<dbReference type="Proteomes" id="UP001055167">
    <property type="component" value="Unassembled WGS sequence"/>
</dbReference>
<dbReference type="SUPFAM" id="SSF158442">
    <property type="entry name" value="DsbB-like"/>
    <property type="match status" value="1"/>
</dbReference>
<evidence type="ECO:0000256" key="1">
    <source>
        <dbReference type="ARBA" id="ARBA00004141"/>
    </source>
</evidence>
<evidence type="ECO:0000313" key="6">
    <source>
        <dbReference type="EMBL" id="GJD51469.1"/>
    </source>
</evidence>
<organism evidence="6 7">
    <name type="scientific">Methylobacterium crusticola</name>
    <dbReference type="NCBI Taxonomy" id="1697972"/>
    <lineage>
        <taxon>Bacteria</taxon>
        <taxon>Pseudomonadati</taxon>
        <taxon>Pseudomonadota</taxon>
        <taxon>Alphaproteobacteria</taxon>
        <taxon>Hyphomicrobiales</taxon>
        <taxon>Methylobacteriaceae</taxon>
        <taxon>Methylobacterium</taxon>
    </lineage>
</organism>
<keyword evidence="4 5" id="KW-0472">Membrane</keyword>
<evidence type="ECO:0000256" key="4">
    <source>
        <dbReference type="ARBA" id="ARBA00023136"/>
    </source>
</evidence>
<keyword evidence="7" id="KW-1185">Reference proteome</keyword>
<comment type="subcellular location">
    <subcellularLocation>
        <location evidence="1">Membrane</location>
        <topology evidence="1">Multi-pass membrane protein</topology>
    </subcellularLocation>
</comment>